<dbReference type="EMBL" id="BKCJ010004065">
    <property type="protein sequence ID" value="GEU58811.1"/>
    <property type="molecule type" value="Genomic_DNA"/>
</dbReference>
<accession>A0A6L2LAM0</accession>
<dbReference type="AlphaFoldDB" id="A0A6L2LAM0"/>
<evidence type="ECO:0000313" key="1">
    <source>
        <dbReference type="EMBL" id="GEU58811.1"/>
    </source>
</evidence>
<reference evidence="1" key="1">
    <citation type="journal article" date="2019" name="Sci. Rep.">
        <title>Draft genome of Tanacetum cinerariifolium, the natural source of mosquito coil.</title>
        <authorList>
            <person name="Yamashiro T."/>
            <person name="Shiraishi A."/>
            <person name="Satake H."/>
            <person name="Nakayama K."/>
        </authorList>
    </citation>
    <scope>NUCLEOTIDE SEQUENCE</scope>
</reference>
<evidence type="ECO:0008006" key="2">
    <source>
        <dbReference type="Google" id="ProtNLM"/>
    </source>
</evidence>
<gene>
    <name evidence="1" type="ORF">Tci_030789</name>
</gene>
<protein>
    <recommendedName>
        <fullName evidence="2">Integrase, catalytic region, zinc finger, CCHC-type, peptidase aspartic, catalytic</fullName>
    </recommendedName>
</protein>
<sequence>MSTQQDIYAVGFENRPPMLNKENNVPWSSRIIIYTRSRPNGKMIVDSTENGPYVRRTISTPGEPDLSVPVPESFHKQTDEELIETNIKRMYADDQAIQTILLGLPEDDRQTQNVGGNGGNQFGQYAGQVAHNQQGYNAWQNGRIQGVQNAGVQNGGNQNGLVVVPGIANQSGSGNVVAARAEGTGMGNQARCYNCRELGIQLQAKEFNFMAAAGDLDEIEEVNANCILIANLQQASTYGTQLDNGPVYDTDGSTENDNHVASVAISMVQSGGTVETSLAPNEETHAHQETVYCNLVDQVAQVNCNMRATNAELKSKLARYKIQEQRVVISQEKYDKLEKCYQKSIYQEQCLTRKINDLHLSFAKQITTLDDEISNLNKQLSKEKSFVSSLMEEKTET</sequence>
<proteinExistence type="predicted"/>
<comment type="caution">
    <text evidence="1">The sequence shown here is derived from an EMBL/GenBank/DDBJ whole genome shotgun (WGS) entry which is preliminary data.</text>
</comment>
<name>A0A6L2LAM0_TANCI</name>
<organism evidence="1">
    <name type="scientific">Tanacetum cinerariifolium</name>
    <name type="common">Dalmatian daisy</name>
    <name type="synonym">Chrysanthemum cinerariifolium</name>
    <dbReference type="NCBI Taxonomy" id="118510"/>
    <lineage>
        <taxon>Eukaryota</taxon>
        <taxon>Viridiplantae</taxon>
        <taxon>Streptophyta</taxon>
        <taxon>Embryophyta</taxon>
        <taxon>Tracheophyta</taxon>
        <taxon>Spermatophyta</taxon>
        <taxon>Magnoliopsida</taxon>
        <taxon>eudicotyledons</taxon>
        <taxon>Gunneridae</taxon>
        <taxon>Pentapetalae</taxon>
        <taxon>asterids</taxon>
        <taxon>campanulids</taxon>
        <taxon>Asterales</taxon>
        <taxon>Asteraceae</taxon>
        <taxon>Asteroideae</taxon>
        <taxon>Anthemideae</taxon>
        <taxon>Anthemidinae</taxon>
        <taxon>Tanacetum</taxon>
    </lineage>
</organism>